<evidence type="ECO:0000313" key="3">
    <source>
        <dbReference type="Proteomes" id="UP000233100"/>
    </source>
</evidence>
<reference evidence="2" key="2">
    <citation type="submission" date="2025-08" db="UniProtKB">
        <authorList>
            <consortium name="Ensembl"/>
        </authorList>
    </citation>
    <scope>IDENTIFICATION</scope>
</reference>
<reference evidence="2 3" key="1">
    <citation type="submission" date="2013-03" db="EMBL/GenBank/DDBJ databases">
        <authorList>
            <person name="Warren W."/>
            <person name="Wilson R.K."/>
        </authorList>
    </citation>
    <scope>NUCLEOTIDE SEQUENCE</scope>
</reference>
<keyword evidence="3" id="KW-1185">Reference proteome</keyword>
<proteinExistence type="predicted"/>
<evidence type="ECO:0008006" key="4">
    <source>
        <dbReference type="Google" id="ProtNLM"/>
    </source>
</evidence>
<dbReference type="PANTHER" id="PTHR12138:SF135">
    <property type="entry name" value="SAM DOMAIN-CONTAINING PROTEIN"/>
    <property type="match status" value="1"/>
</dbReference>
<dbReference type="PANTHER" id="PTHR12138">
    <property type="entry name" value="PRIMATE-EXPANDED PROTEIN FAMILY"/>
    <property type="match status" value="1"/>
</dbReference>
<feature type="chain" id="PRO_5030916269" description="Secreted protein" evidence="1">
    <location>
        <begin position="40"/>
        <end position="106"/>
    </location>
</feature>
<sequence length="106" mass="11762">MQITNVFWHLGILGSWARDGKQKCFLFSFVFFFWRQSLALSPRLECSGTILAHCNRHLLGSSDSELEASQAAGTTGARHPVWLTLFIVLVSTGFRHVGQAGLKLLA</sequence>
<feature type="signal peptide" evidence="1">
    <location>
        <begin position="1"/>
        <end position="39"/>
    </location>
</feature>
<dbReference type="GeneTree" id="ENSGT01150000286943"/>
<accession>A0A7N9CFP9</accession>
<keyword evidence="1" id="KW-0732">Signal</keyword>
<dbReference type="Proteomes" id="UP000233100">
    <property type="component" value="Chromosome 4"/>
</dbReference>
<reference evidence="2" key="3">
    <citation type="submission" date="2025-09" db="UniProtKB">
        <authorList>
            <consortium name="Ensembl"/>
        </authorList>
    </citation>
    <scope>IDENTIFICATION</scope>
</reference>
<dbReference type="PRINTS" id="PR02045">
    <property type="entry name" value="F138DOMAIN"/>
</dbReference>
<protein>
    <recommendedName>
        <fullName evidence="4">Secreted protein</fullName>
    </recommendedName>
</protein>
<organism evidence="2 3">
    <name type="scientific">Macaca fascicularis</name>
    <name type="common">Crab-eating macaque</name>
    <name type="synonym">Cynomolgus monkey</name>
    <dbReference type="NCBI Taxonomy" id="9541"/>
    <lineage>
        <taxon>Eukaryota</taxon>
        <taxon>Metazoa</taxon>
        <taxon>Chordata</taxon>
        <taxon>Craniata</taxon>
        <taxon>Vertebrata</taxon>
        <taxon>Euteleostomi</taxon>
        <taxon>Mammalia</taxon>
        <taxon>Eutheria</taxon>
        <taxon>Euarchontoglires</taxon>
        <taxon>Primates</taxon>
        <taxon>Haplorrhini</taxon>
        <taxon>Catarrhini</taxon>
        <taxon>Cercopithecidae</taxon>
        <taxon>Cercopithecinae</taxon>
        <taxon>Macaca</taxon>
    </lineage>
</organism>
<evidence type="ECO:0000256" key="1">
    <source>
        <dbReference type="SAM" id="SignalP"/>
    </source>
</evidence>
<dbReference type="Ensembl" id="ENSMFAT00000093282.1">
    <property type="protein sequence ID" value="ENSMFAP00000048488.1"/>
    <property type="gene ID" value="ENSMFAG00000054442.1"/>
</dbReference>
<evidence type="ECO:0000313" key="2">
    <source>
        <dbReference type="Ensembl" id="ENSMFAP00000048488.1"/>
    </source>
</evidence>
<dbReference type="AlphaFoldDB" id="A0A7N9CFP9"/>
<name>A0A7N9CFP9_MACFA</name>